<reference evidence="1 2" key="1">
    <citation type="journal article" date="2018" name="Sci. Rep.">
        <title>Rhizobium tumorigenes sp. nov., a novel plant tumorigenic bacterium isolated from cane gall tumors on thornless blackberry.</title>
        <authorList>
            <person name="Kuzmanovi N."/>
            <person name="Smalla K."/>
            <person name="Gronow S."/>
            <person name="PuBawska J."/>
        </authorList>
    </citation>
    <scope>NUCLEOTIDE SEQUENCE [LARGE SCALE GENOMIC DNA]</scope>
    <source>
        <strain evidence="1 2">1078</strain>
    </source>
</reference>
<sequence length="91" mass="9576">MNPLAKPQREGKYRDRDIDCQEALEKAFMEIAGVQSNTVVAAAGGTMSPALAALAKRAEAVGWSLEEAEVAISELAQNLLDEDAAGAGEDE</sequence>
<dbReference type="RefSeq" id="WP_111222074.1">
    <property type="nucleotide sequence ID" value="NZ_CP117255.1"/>
</dbReference>
<protein>
    <submittedName>
        <fullName evidence="1">Uncharacterized protein</fullName>
    </submittedName>
</protein>
<reference evidence="2" key="2">
    <citation type="journal article" date="2023" name="MicrobiologyOpen">
        <title>Genomics of the tumorigenes clade of the family Rhizobiaceae and description of Rhizobium rhododendri sp. nov.</title>
        <authorList>
            <person name="Kuzmanovic N."/>
            <person name="diCenzo G.C."/>
            <person name="Bunk B."/>
            <person name="Sproeer C."/>
            <person name="Fruehling A."/>
            <person name="Neumann-Schaal M."/>
            <person name="Overmann J."/>
            <person name="Smalla K."/>
        </authorList>
    </citation>
    <scope>NUCLEOTIDE SEQUENCE [LARGE SCALE GENOMIC DNA]</scope>
    <source>
        <strain evidence="2">1078</strain>
    </source>
</reference>
<dbReference type="EMBL" id="CP117255">
    <property type="protein sequence ID" value="WFR95148.1"/>
    <property type="molecule type" value="Genomic_DNA"/>
</dbReference>
<accession>A0AAF1KFD1</accession>
<keyword evidence="2" id="KW-1185">Reference proteome</keyword>
<name>A0AAF1KFD1_9HYPH</name>
<evidence type="ECO:0000313" key="1">
    <source>
        <dbReference type="EMBL" id="WFR95148.1"/>
    </source>
</evidence>
<evidence type="ECO:0000313" key="2">
    <source>
        <dbReference type="Proteomes" id="UP000249499"/>
    </source>
</evidence>
<organism evidence="1 2">
    <name type="scientific">Rhizobium tumorigenes</name>
    <dbReference type="NCBI Taxonomy" id="2041385"/>
    <lineage>
        <taxon>Bacteria</taxon>
        <taxon>Pseudomonadati</taxon>
        <taxon>Pseudomonadota</taxon>
        <taxon>Alphaproteobacteria</taxon>
        <taxon>Hyphomicrobiales</taxon>
        <taxon>Rhizobiaceae</taxon>
        <taxon>Rhizobium/Agrobacterium group</taxon>
        <taxon>Rhizobium</taxon>
    </lineage>
</organism>
<dbReference type="Proteomes" id="UP000249499">
    <property type="component" value="Chromosome"/>
</dbReference>
<proteinExistence type="predicted"/>
<dbReference type="KEGG" id="rtu:PR017_15300"/>
<gene>
    <name evidence="1" type="ORF">PR017_15300</name>
</gene>
<dbReference type="AlphaFoldDB" id="A0AAF1KFD1"/>